<dbReference type="RefSeq" id="YP_009055991.1">
    <property type="nucleotide sequence ID" value="NC_024788.1"/>
</dbReference>
<sequence>MKGVLLNGFIIKVESEIYSGVGLVKQNIIWGGTYNEKHN</sequence>
<evidence type="ECO:0000313" key="1">
    <source>
        <dbReference type="EMBL" id="AIF72102.1"/>
    </source>
</evidence>
<dbReference type="KEGG" id="vg:20283213"/>
<reference evidence="1 2" key="2">
    <citation type="journal article" date="2016" name="Virology (Lond)">
        <title>Genomic characterization and comparison of seven Myoviridae bacteriophage infecting Bacillus thuringiensis.</title>
        <authorList>
            <person name="Sauder A.B."/>
            <person name="Quinn M.R."/>
            <person name="Brouillette A."/>
            <person name="Caruso S."/>
            <person name="Cresawn S."/>
            <person name="Erill I."/>
            <person name="Lewis L."/>
            <person name="Loesser-Casey K."/>
            <person name="Pate M."/>
            <person name="Scott C."/>
            <person name="Stockwell S."/>
            <person name="Temple L."/>
        </authorList>
    </citation>
    <scope>NUCLEOTIDE SEQUENCE [LARGE SCALE GENOMIC DNA]</scope>
</reference>
<proteinExistence type="predicted"/>
<reference evidence="2" key="1">
    <citation type="submission" date="2014-09" db="EMBL/GenBank/DDBJ databases">
        <title>Genomic characterization and comparison of seven Myoviridae bacteriophage infecting Bacillus thuringiensis.</title>
        <authorList>
            <person name="Sauder A.B."/>
            <person name="McKenzie Q.R."/>
            <person name="Temple L.M."/>
            <person name="Alexis B.K."/>
            <person name="Al-Atrache Z."/>
            <person name="Lewis L.O."/>
            <person name="Loesser-Casey K.E."/>
            <person name="Mitchell K.J."/>
        </authorList>
    </citation>
    <scope>NUCLEOTIDE SEQUENCE [LARGE SCALE GENOMIC DNA]</scope>
</reference>
<evidence type="ECO:0000313" key="2">
    <source>
        <dbReference type="Proteomes" id="UP000028561"/>
    </source>
</evidence>
<dbReference type="EMBL" id="KJ489402">
    <property type="protein sequence ID" value="AIF72102.1"/>
    <property type="molecule type" value="Genomic_DNA"/>
</dbReference>
<accession>A0A075LZZ1</accession>
<protein>
    <submittedName>
        <fullName evidence="1">Uncharacterized protein</fullName>
    </submittedName>
</protein>
<organism evidence="1 2">
    <name type="scientific">Bacillus phage Riley</name>
    <dbReference type="NCBI Taxonomy" id="1486662"/>
    <lineage>
        <taxon>Viruses</taxon>
        <taxon>Duplodnaviria</taxon>
        <taxon>Heunggongvirae</taxon>
        <taxon>Uroviricota</taxon>
        <taxon>Caudoviricetes</taxon>
        <taxon>Herelleviridae</taxon>
        <taxon>Bastillevirinae</taxon>
        <taxon>Bequatrovirus</taxon>
        <taxon>Bequatrovirus riley</taxon>
    </lineage>
</organism>
<dbReference type="GeneID" id="20283213"/>
<keyword evidence="2" id="KW-1185">Reference proteome</keyword>
<name>A0A075LZZ1_9CAUD</name>
<dbReference type="Proteomes" id="UP000028561">
    <property type="component" value="Segment"/>
</dbReference>